<proteinExistence type="predicted"/>
<evidence type="ECO:0000313" key="3">
    <source>
        <dbReference type="Proteomes" id="UP000549250"/>
    </source>
</evidence>
<dbReference type="Pfam" id="PF13358">
    <property type="entry name" value="DDE_3"/>
    <property type="match status" value="1"/>
</dbReference>
<dbReference type="AlphaFoldDB" id="A0A839TAA9"/>
<sequence length="111" mass="12187">MNGAVFLAYVRTWLCPTLRPGDIVVADNLSCHKVAGVREAIEAVGASLRYLPPYSPDLNPIEKMFSTLKALLRKAGMRTVDTLWDEIGRLLDAFTPSECSNYFAACGYGNT</sequence>
<gene>
    <name evidence="2" type="ORF">FHR87_003528</name>
</gene>
<accession>A0A839TAA9</accession>
<feature type="domain" description="Tc1-like transposase DDE" evidence="1">
    <location>
        <begin position="1"/>
        <end position="83"/>
    </location>
</feature>
<dbReference type="PANTHER" id="PTHR46564">
    <property type="entry name" value="TRANSPOSASE"/>
    <property type="match status" value="1"/>
</dbReference>
<dbReference type="Proteomes" id="UP000549250">
    <property type="component" value="Unassembled WGS sequence"/>
</dbReference>
<dbReference type="PANTHER" id="PTHR46564:SF1">
    <property type="entry name" value="TRANSPOSASE"/>
    <property type="match status" value="1"/>
</dbReference>
<comment type="caution">
    <text evidence="2">The sequence shown here is derived from an EMBL/GenBank/DDBJ whole genome shotgun (WGS) entry which is preliminary data.</text>
</comment>
<reference evidence="2 3" key="1">
    <citation type="submission" date="2020-08" db="EMBL/GenBank/DDBJ databases">
        <title>Genomic Encyclopedia of Type Strains, Phase III (KMG-III): the genomes of soil and plant-associated and newly described type strains.</title>
        <authorList>
            <person name="Whitman W."/>
        </authorList>
    </citation>
    <scope>NUCLEOTIDE SEQUENCE [LARGE SCALE GENOMIC DNA]</scope>
    <source>
        <strain evidence="2 3">CECT 4462</strain>
    </source>
</reference>
<dbReference type="EMBL" id="JACHXI010000025">
    <property type="protein sequence ID" value="MBB3105094.1"/>
    <property type="molecule type" value="Genomic_DNA"/>
</dbReference>
<keyword evidence="3" id="KW-1185">Reference proteome</keyword>
<dbReference type="InterPro" id="IPR038717">
    <property type="entry name" value="Tc1-like_DDE_dom"/>
</dbReference>
<protein>
    <submittedName>
        <fullName evidence="2">Transposase</fullName>
    </submittedName>
</protein>
<dbReference type="GO" id="GO:0003676">
    <property type="term" value="F:nucleic acid binding"/>
    <property type="evidence" value="ECO:0007669"/>
    <property type="project" value="InterPro"/>
</dbReference>
<name>A0A839TAA9_AZOMA</name>
<evidence type="ECO:0000259" key="1">
    <source>
        <dbReference type="Pfam" id="PF13358"/>
    </source>
</evidence>
<dbReference type="Gene3D" id="3.30.420.10">
    <property type="entry name" value="Ribonuclease H-like superfamily/Ribonuclease H"/>
    <property type="match status" value="1"/>
</dbReference>
<organism evidence="2 3">
    <name type="scientific">Azomonas macrocytogenes</name>
    <name type="common">Azotobacter macrocytogenes</name>
    <dbReference type="NCBI Taxonomy" id="69962"/>
    <lineage>
        <taxon>Bacteria</taxon>
        <taxon>Pseudomonadati</taxon>
        <taxon>Pseudomonadota</taxon>
        <taxon>Gammaproteobacteria</taxon>
        <taxon>Pseudomonadales</taxon>
        <taxon>Pseudomonadaceae</taxon>
        <taxon>Azomonas</taxon>
    </lineage>
</organism>
<dbReference type="InterPro" id="IPR036397">
    <property type="entry name" value="RNaseH_sf"/>
</dbReference>
<evidence type="ECO:0000313" key="2">
    <source>
        <dbReference type="EMBL" id="MBB3105094.1"/>
    </source>
</evidence>